<keyword evidence="4" id="KW-1185">Reference proteome</keyword>
<organism evidence="3 4">
    <name type="scientific">Caligus rogercresseyi</name>
    <name type="common">Sea louse</name>
    <dbReference type="NCBI Taxonomy" id="217165"/>
    <lineage>
        <taxon>Eukaryota</taxon>
        <taxon>Metazoa</taxon>
        <taxon>Ecdysozoa</taxon>
        <taxon>Arthropoda</taxon>
        <taxon>Crustacea</taxon>
        <taxon>Multicrustacea</taxon>
        <taxon>Hexanauplia</taxon>
        <taxon>Copepoda</taxon>
        <taxon>Siphonostomatoida</taxon>
        <taxon>Caligidae</taxon>
        <taxon>Caligus</taxon>
    </lineage>
</organism>
<evidence type="ECO:0000256" key="2">
    <source>
        <dbReference type="SAM" id="Phobius"/>
    </source>
</evidence>
<reference evidence="4" key="1">
    <citation type="submission" date="2021-01" db="EMBL/GenBank/DDBJ databases">
        <title>Caligus Genome Assembly.</title>
        <authorList>
            <person name="Gallardo-Escarate C."/>
        </authorList>
    </citation>
    <scope>NUCLEOTIDE SEQUENCE [LARGE SCALE GENOMIC DNA]</scope>
</reference>
<feature type="region of interest" description="Disordered" evidence="1">
    <location>
        <begin position="320"/>
        <end position="343"/>
    </location>
</feature>
<protein>
    <submittedName>
        <fullName evidence="3">Uncharacterized protein</fullName>
    </submittedName>
</protein>
<feature type="transmembrane region" description="Helical" evidence="2">
    <location>
        <begin position="6"/>
        <end position="25"/>
    </location>
</feature>
<evidence type="ECO:0000256" key="1">
    <source>
        <dbReference type="SAM" id="MobiDB-lite"/>
    </source>
</evidence>
<feature type="non-terminal residue" evidence="3">
    <location>
        <position position="1"/>
    </location>
</feature>
<sequence length="367" mass="40310">SSMDDVWLILGLLLFGSLLFCLCCYKVTNLLYMLYHIDDTEIESLDISPLAEEGPGNGVTATAVASGDEIKDYRLLNNVAASTGGLLYSSGVTSNALYSSQSLIEKKHSSVSSLSVGVQCDSLSLSELRNLEPRKALMGSSPSIHNRLETARIPSRAPLNSSTSSLKPGAFSSPFNCSPRYSCETDFGKDWGLNPACRRHNPQRLFDPRNLIHTHHHHHASLLRDRHTANHVSAAVPCQFFPSSSFDCIQAEVGQSRTSSNNNPYCKMTRLQKAISSHHLVEDSLHATPGGFIIIPPPVDFCANSRFSDEEGEEETILCHASGRGLEENEDESEENEYDEDEDDVDLLICKRTEPSNPYSNSPTSLC</sequence>
<dbReference type="Proteomes" id="UP000595437">
    <property type="component" value="Chromosome 7"/>
</dbReference>
<dbReference type="OrthoDB" id="10612719at2759"/>
<evidence type="ECO:0000313" key="4">
    <source>
        <dbReference type="Proteomes" id="UP000595437"/>
    </source>
</evidence>
<keyword evidence="2" id="KW-0472">Membrane</keyword>
<keyword evidence="2" id="KW-1133">Transmembrane helix</keyword>
<evidence type="ECO:0000313" key="3">
    <source>
        <dbReference type="EMBL" id="QQP50574.1"/>
    </source>
</evidence>
<gene>
    <name evidence="3" type="ORF">FKW44_011612</name>
</gene>
<feature type="compositionally biased region" description="Acidic residues" evidence="1">
    <location>
        <begin position="328"/>
        <end position="343"/>
    </location>
</feature>
<name>A0A7T8K900_CALRO</name>
<proteinExistence type="predicted"/>
<dbReference type="EMBL" id="CP045896">
    <property type="protein sequence ID" value="QQP50574.1"/>
    <property type="molecule type" value="Genomic_DNA"/>
</dbReference>
<dbReference type="AlphaFoldDB" id="A0A7T8K900"/>
<accession>A0A7T8K900</accession>
<keyword evidence="2" id="KW-0812">Transmembrane</keyword>